<accession>A0AAV8WAH4</accession>
<comment type="caution">
    <text evidence="2">The sequence shown here is derived from an EMBL/GenBank/DDBJ whole genome shotgun (WGS) entry which is preliminary data.</text>
</comment>
<feature type="region of interest" description="Disordered" evidence="1">
    <location>
        <begin position="119"/>
        <end position="138"/>
    </location>
</feature>
<keyword evidence="3" id="KW-1185">Reference proteome</keyword>
<evidence type="ECO:0000256" key="1">
    <source>
        <dbReference type="SAM" id="MobiDB-lite"/>
    </source>
</evidence>
<evidence type="ECO:0000313" key="3">
    <source>
        <dbReference type="Proteomes" id="UP001159042"/>
    </source>
</evidence>
<gene>
    <name evidence="2" type="ORF">NQ315_001775</name>
</gene>
<evidence type="ECO:0000313" key="2">
    <source>
        <dbReference type="EMBL" id="KAJ8923220.1"/>
    </source>
</evidence>
<reference evidence="2 3" key="1">
    <citation type="journal article" date="2023" name="Insect Mol. Biol.">
        <title>Genome sequencing provides insights into the evolution of gene families encoding plant cell wall-degrading enzymes in longhorned beetles.</title>
        <authorList>
            <person name="Shin N.R."/>
            <person name="Okamura Y."/>
            <person name="Kirsch R."/>
            <person name="Pauchet Y."/>
        </authorList>
    </citation>
    <scope>NUCLEOTIDE SEQUENCE [LARGE SCALE GENOMIC DNA]</scope>
    <source>
        <strain evidence="2">EAD_L_NR</strain>
    </source>
</reference>
<proteinExistence type="predicted"/>
<sequence>MPLPADSPRITIPIPFLGRALLGSDSIGYITKSRSRPTLLPGRERHDYLLRRLDEPAKKEDRRAPQETTQPAGWSQDKRRSFEGLTPTGSSGRGRFGIGSTSTRRPGLQKLGKGIERWSRSTLHYPRPRSSAKNTARDQKSIRKFHSVRLHLKIKINKTQFTSISHHITSSRPDTLTVEAVQSKKHVPAFLRKRSVLYLWPSDCSRTFIPDFIGVTGSKYYTKSH</sequence>
<protein>
    <submittedName>
        <fullName evidence="2">Uncharacterized protein</fullName>
    </submittedName>
</protein>
<feature type="compositionally biased region" description="Basic and acidic residues" evidence="1">
    <location>
        <begin position="50"/>
        <end position="65"/>
    </location>
</feature>
<dbReference type="AlphaFoldDB" id="A0AAV8WAH4"/>
<name>A0AAV8WAH4_9CUCU</name>
<dbReference type="Proteomes" id="UP001159042">
    <property type="component" value="Unassembled WGS sequence"/>
</dbReference>
<dbReference type="EMBL" id="JANEYG010000005">
    <property type="protein sequence ID" value="KAJ8923220.1"/>
    <property type="molecule type" value="Genomic_DNA"/>
</dbReference>
<feature type="region of interest" description="Disordered" evidence="1">
    <location>
        <begin position="50"/>
        <end position="113"/>
    </location>
</feature>
<organism evidence="2 3">
    <name type="scientific">Exocentrus adspersus</name>
    <dbReference type="NCBI Taxonomy" id="1586481"/>
    <lineage>
        <taxon>Eukaryota</taxon>
        <taxon>Metazoa</taxon>
        <taxon>Ecdysozoa</taxon>
        <taxon>Arthropoda</taxon>
        <taxon>Hexapoda</taxon>
        <taxon>Insecta</taxon>
        <taxon>Pterygota</taxon>
        <taxon>Neoptera</taxon>
        <taxon>Endopterygota</taxon>
        <taxon>Coleoptera</taxon>
        <taxon>Polyphaga</taxon>
        <taxon>Cucujiformia</taxon>
        <taxon>Chrysomeloidea</taxon>
        <taxon>Cerambycidae</taxon>
        <taxon>Lamiinae</taxon>
        <taxon>Acanthocinini</taxon>
        <taxon>Exocentrus</taxon>
    </lineage>
</organism>